<dbReference type="InterPro" id="IPR013813">
    <property type="entry name" value="Endoribo_LPSP/chorism_mut-like"/>
</dbReference>
<dbReference type="CDD" id="cd02199">
    <property type="entry name" value="YjgF_YER057c_UK114_like_1"/>
    <property type="match status" value="1"/>
</dbReference>
<gene>
    <name evidence="2" type="ORF">AWB80_08191</name>
</gene>
<dbReference type="PANTHER" id="PTHR43760:SF1">
    <property type="entry name" value="ENDORIBONUCLEASE L-PSP_CHORISMATE MUTASE-LIKE DOMAIN-CONTAINING PROTEIN"/>
    <property type="match status" value="1"/>
</dbReference>
<organism evidence="2 3">
    <name type="scientific">Caballeronia pedi</name>
    <dbReference type="NCBI Taxonomy" id="1777141"/>
    <lineage>
        <taxon>Bacteria</taxon>
        <taxon>Pseudomonadati</taxon>
        <taxon>Pseudomonadota</taxon>
        <taxon>Betaproteobacteria</taxon>
        <taxon>Burkholderiales</taxon>
        <taxon>Burkholderiaceae</taxon>
        <taxon>Caballeronia</taxon>
    </lineage>
</organism>
<evidence type="ECO:0000313" key="3">
    <source>
        <dbReference type="Proteomes" id="UP000054911"/>
    </source>
</evidence>
<dbReference type="Gene3D" id="3.30.1330.40">
    <property type="entry name" value="RutC-like"/>
    <property type="match status" value="1"/>
</dbReference>
<comment type="caution">
    <text evidence="2">The sequence shown here is derived from an EMBL/GenBank/DDBJ whole genome shotgun (WGS) entry which is preliminary data.</text>
</comment>
<dbReference type="RefSeq" id="WP_061180353.1">
    <property type="nucleotide sequence ID" value="NZ_FCOE02000069.1"/>
</dbReference>
<evidence type="ECO:0000259" key="1">
    <source>
        <dbReference type="Pfam" id="PF14588"/>
    </source>
</evidence>
<dbReference type="PANTHER" id="PTHR43760">
    <property type="entry name" value="ENDORIBONUCLEASE-RELATED"/>
    <property type="match status" value="1"/>
</dbReference>
<sequence>MSVEARLAQLGIELPLTQVGSEYYGTKYGKMKPYYEHGKLLLLSGQTAGLEPNGEARFTGRVGGSISVDDARQAARLTGINCLAAIKNAVGDLDRVVGIARVLNFVACDSAFTEPHLVASAMTDLFVEVFGEEIGVAPRATIGVVSLADDYCFETWVTVEVA</sequence>
<dbReference type="Proteomes" id="UP000054911">
    <property type="component" value="Unassembled WGS sequence"/>
</dbReference>
<dbReference type="InterPro" id="IPR035959">
    <property type="entry name" value="RutC-like_sf"/>
</dbReference>
<feature type="domain" description="Endoribonuclease L-PSP/chorismate mutase-like" evidence="1">
    <location>
        <begin position="4"/>
        <end position="133"/>
    </location>
</feature>
<dbReference type="AlphaFoldDB" id="A0A158E4A4"/>
<protein>
    <submittedName>
        <fullName evidence="2">Endoribonuclease L-PSP</fullName>
    </submittedName>
</protein>
<dbReference type="OrthoDB" id="8587942at2"/>
<reference evidence="2" key="1">
    <citation type="submission" date="2016-01" db="EMBL/GenBank/DDBJ databases">
        <authorList>
            <person name="Peeters C."/>
        </authorList>
    </citation>
    <scope>NUCLEOTIDE SEQUENCE [LARGE SCALE GENOMIC DNA]</scope>
    <source>
        <strain evidence="2">LMG 29323</strain>
    </source>
</reference>
<proteinExistence type="predicted"/>
<dbReference type="Pfam" id="PF14588">
    <property type="entry name" value="YjgF_endoribonc"/>
    <property type="match status" value="1"/>
</dbReference>
<keyword evidence="3" id="KW-1185">Reference proteome</keyword>
<name>A0A158E4A4_9BURK</name>
<evidence type="ECO:0000313" key="2">
    <source>
        <dbReference type="EMBL" id="SAL01731.1"/>
    </source>
</evidence>
<accession>A0A158E4A4</accession>
<dbReference type="SUPFAM" id="SSF55298">
    <property type="entry name" value="YjgF-like"/>
    <property type="match status" value="1"/>
</dbReference>
<dbReference type="STRING" id="1777141.AWB80_08191"/>
<dbReference type="EMBL" id="FCOE02000069">
    <property type="protein sequence ID" value="SAL01731.1"/>
    <property type="molecule type" value="Genomic_DNA"/>
</dbReference>